<evidence type="ECO:0000256" key="4">
    <source>
        <dbReference type="ARBA" id="ARBA00022777"/>
    </source>
</evidence>
<dbReference type="HAMAP" id="MF_00238">
    <property type="entry name" value="Cytidyl_kinase_type1"/>
    <property type="match status" value="1"/>
</dbReference>
<dbReference type="Pfam" id="PF02224">
    <property type="entry name" value="Cytidylate_kin"/>
    <property type="match status" value="1"/>
</dbReference>
<evidence type="ECO:0000256" key="8">
    <source>
        <dbReference type="HAMAP-Rule" id="MF_00238"/>
    </source>
</evidence>
<feature type="domain" description="Cytidylate kinase" evidence="9">
    <location>
        <begin position="5"/>
        <end position="217"/>
    </location>
</feature>
<dbReference type="EC" id="2.7.4.25" evidence="8"/>
<comment type="catalytic activity">
    <reaction evidence="6 8">
        <text>dCMP + ATP = dCDP + ADP</text>
        <dbReference type="Rhea" id="RHEA:25094"/>
        <dbReference type="ChEBI" id="CHEBI:30616"/>
        <dbReference type="ChEBI" id="CHEBI:57566"/>
        <dbReference type="ChEBI" id="CHEBI:58593"/>
        <dbReference type="ChEBI" id="CHEBI:456216"/>
        <dbReference type="EC" id="2.7.4.25"/>
    </reaction>
</comment>
<dbReference type="CDD" id="cd02020">
    <property type="entry name" value="CMPK"/>
    <property type="match status" value="1"/>
</dbReference>
<gene>
    <name evidence="10" type="primary">cmk_2</name>
    <name evidence="8" type="synonym">cmk</name>
    <name evidence="10" type="ORF">NCTC11166_03414</name>
</gene>
<comment type="subcellular location">
    <subcellularLocation>
        <location evidence="8">Cytoplasm</location>
    </subcellularLocation>
</comment>
<dbReference type="GO" id="GO:0036430">
    <property type="term" value="F:CMP kinase activity"/>
    <property type="evidence" value="ECO:0007669"/>
    <property type="project" value="RHEA"/>
</dbReference>
<dbReference type="RefSeq" id="WP_112863940.1">
    <property type="nucleotide sequence ID" value="NZ_UAQP01000035.1"/>
</dbReference>
<dbReference type="EMBL" id="UAQP01000035">
    <property type="protein sequence ID" value="SPU57705.1"/>
    <property type="molecule type" value="Genomic_DNA"/>
</dbReference>
<dbReference type="NCBIfam" id="TIGR00017">
    <property type="entry name" value="cmk"/>
    <property type="match status" value="1"/>
</dbReference>
<evidence type="ECO:0000313" key="11">
    <source>
        <dbReference type="Proteomes" id="UP000251186"/>
    </source>
</evidence>
<comment type="catalytic activity">
    <reaction evidence="7 8">
        <text>CMP + ATP = CDP + ADP</text>
        <dbReference type="Rhea" id="RHEA:11600"/>
        <dbReference type="ChEBI" id="CHEBI:30616"/>
        <dbReference type="ChEBI" id="CHEBI:58069"/>
        <dbReference type="ChEBI" id="CHEBI:60377"/>
        <dbReference type="ChEBI" id="CHEBI:456216"/>
        <dbReference type="EC" id="2.7.4.25"/>
    </reaction>
</comment>
<dbReference type="Proteomes" id="UP000251186">
    <property type="component" value="Unassembled WGS sequence"/>
</dbReference>
<dbReference type="GO" id="GO:0005737">
    <property type="term" value="C:cytoplasm"/>
    <property type="evidence" value="ECO:0007669"/>
    <property type="project" value="UniProtKB-SubCell"/>
</dbReference>
<organism evidence="10 11">
    <name type="scientific">Brevundimonas vesicularis</name>
    <name type="common">Pseudomonas vesicularis</name>
    <dbReference type="NCBI Taxonomy" id="41276"/>
    <lineage>
        <taxon>Bacteria</taxon>
        <taxon>Pseudomonadati</taxon>
        <taxon>Pseudomonadota</taxon>
        <taxon>Alphaproteobacteria</taxon>
        <taxon>Caulobacterales</taxon>
        <taxon>Caulobacteraceae</taxon>
        <taxon>Brevundimonas</taxon>
    </lineage>
</organism>
<dbReference type="GO" id="GO:0005524">
    <property type="term" value="F:ATP binding"/>
    <property type="evidence" value="ECO:0007669"/>
    <property type="project" value="UniProtKB-UniRule"/>
</dbReference>
<keyword evidence="5 8" id="KW-0067">ATP-binding</keyword>
<evidence type="ECO:0000256" key="6">
    <source>
        <dbReference type="ARBA" id="ARBA00047615"/>
    </source>
</evidence>
<reference evidence="10 11" key="1">
    <citation type="submission" date="2018-06" db="EMBL/GenBank/DDBJ databases">
        <authorList>
            <consortium name="Pathogen Informatics"/>
            <person name="Doyle S."/>
        </authorList>
    </citation>
    <scope>NUCLEOTIDE SEQUENCE [LARGE SCALE GENOMIC DNA]</scope>
    <source>
        <strain evidence="10 11">NCTC11166</strain>
    </source>
</reference>
<keyword evidence="4 8" id="KW-0418">Kinase</keyword>
<comment type="similarity">
    <text evidence="1 8">Belongs to the cytidylate kinase family. Type 1 subfamily.</text>
</comment>
<dbReference type="Gene3D" id="3.40.50.300">
    <property type="entry name" value="P-loop containing nucleotide triphosphate hydrolases"/>
    <property type="match status" value="1"/>
</dbReference>
<keyword evidence="2 8" id="KW-0808">Transferase</keyword>
<protein>
    <recommendedName>
        <fullName evidence="8">Cytidylate kinase</fullName>
        <shortName evidence="8">CK</shortName>
        <ecNumber evidence="8">2.7.4.25</ecNumber>
    </recommendedName>
    <alternativeName>
        <fullName evidence="8">Cytidine monophosphate kinase</fullName>
        <shortName evidence="8">CMP kinase</shortName>
    </alternativeName>
</protein>
<dbReference type="GO" id="GO:0036431">
    <property type="term" value="F:dCMP kinase activity"/>
    <property type="evidence" value="ECO:0007669"/>
    <property type="project" value="InterPro"/>
</dbReference>
<keyword evidence="8" id="KW-0963">Cytoplasm</keyword>
<dbReference type="GO" id="GO:0006220">
    <property type="term" value="P:pyrimidine nucleotide metabolic process"/>
    <property type="evidence" value="ECO:0007669"/>
    <property type="project" value="UniProtKB-UniRule"/>
</dbReference>
<evidence type="ECO:0000313" key="10">
    <source>
        <dbReference type="EMBL" id="SPU57705.1"/>
    </source>
</evidence>
<evidence type="ECO:0000256" key="3">
    <source>
        <dbReference type="ARBA" id="ARBA00022741"/>
    </source>
</evidence>
<proteinExistence type="inferred from homology"/>
<dbReference type="AlphaFoldDB" id="A0A2X1DBT8"/>
<evidence type="ECO:0000259" key="9">
    <source>
        <dbReference type="Pfam" id="PF02224"/>
    </source>
</evidence>
<keyword evidence="3 8" id="KW-0547">Nucleotide-binding</keyword>
<name>A0A2X1DBT8_BREVE</name>
<sequence length="222" mass="23700">MRKIVTIDGPSGVGKGTICQRLAQTHDLAYLDSGALYRLSALFVQAAGLTAAGEAEQAALLAQMKVHFEVQPDGVAAFLDGQAVGSELRLESTGQLASQLAAKPAIRAALLGFQRQFAADKDLVADGRDMGTVVFPEAALKIVLEASAKARANRRYKQLIAKGESVTLAALKNEIAERDARDRNREVAPYVPAADAVLIDTTDLSVDAVFEQVNALFQARFF</sequence>
<evidence type="ECO:0000256" key="2">
    <source>
        <dbReference type="ARBA" id="ARBA00022679"/>
    </source>
</evidence>
<dbReference type="InterPro" id="IPR003136">
    <property type="entry name" value="Cytidylate_kin"/>
</dbReference>
<dbReference type="InterPro" id="IPR027417">
    <property type="entry name" value="P-loop_NTPase"/>
</dbReference>
<evidence type="ECO:0000256" key="5">
    <source>
        <dbReference type="ARBA" id="ARBA00022840"/>
    </source>
</evidence>
<evidence type="ECO:0000256" key="7">
    <source>
        <dbReference type="ARBA" id="ARBA00048478"/>
    </source>
</evidence>
<dbReference type="InterPro" id="IPR011994">
    <property type="entry name" value="Cytidylate_kinase_dom"/>
</dbReference>
<evidence type="ECO:0000256" key="1">
    <source>
        <dbReference type="ARBA" id="ARBA00009427"/>
    </source>
</evidence>
<feature type="binding site" evidence="8">
    <location>
        <begin position="9"/>
        <end position="17"/>
    </location>
    <ligand>
        <name>ATP</name>
        <dbReference type="ChEBI" id="CHEBI:30616"/>
    </ligand>
</feature>
<accession>A0A2X1DBT8</accession>
<dbReference type="SUPFAM" id="SSF52540">
    <property type="entry name" value="P-loop containing nucleoside triphosphate hydrolases"/>
    <property type="match status" value="1"/>
</dbReference>